<keyword evidence="1" id="KW-0472">Membrane</keyword>
<comment type="caution">
    <text evidence="2">The sequence shown here is derived from an EMBL/GenBank/DDBJ whole genome shotgun (WGS) entry which is preliminary data.</text>
</comment>
<evidence type="ECO:0000313" key="2">
    <source>
        <dbReference type="EMBL" id="GLQ95308.1"/>
    </source>
</evidence>
<gene>
    <name evidence="2" type="ORF">GCM10007901_42630</name>
</gene>
<organism evidence="2 3">
    <name type="scientific">Dyella acidisoli</name>
    <dbReference type="NCBI Taxonomy" id="1867834"/>
    <lineage>
        <taxon>Bacteria</taxon>
        <taxon>Pseudomonadati</taxon>
        <taxon>Pseudomonadota</taxon>
        <taxon>Gammaproteobacteria</taxon>
        <taxon>Lysobacterales</taxon>
        <taxon>Rhodanobacteraceae</taxon>
        <taxon>Dyella</taxon>
    </lineage>
</organism>
<evidence type="ECO:0000256" key="1">
    <source>
        <dbReference type="SAM" id="Phobius"/>
    </source>
</evidence>
<reference evidence="3" key="1">
    <citation type="journal article" date="2019" name="Int. J. Syst. Evol. Microbiol.">
        <title>The Global Catalogue of Microorganisms (GCM) 10K type strain sequencing project: providing services to taxonomists for standard genome sequencing and annotation.</title>
        <authorList>
            <consortium name="The Broad Institute Genomics Platform"/>
            <consortium name="The Broad Institute Genome Sequencing Center for Infectious Disease"/>
            <person name="Wu L."/>
            <person name="Ma J."/>
        </authorList>
    </citation>
    <scope>NUCLEOTIDE SEQUENCE [LARGE SCALE GENOMIC DNA]</scope>
    <source>
        <strain evidence="3">NBRC 111980</strain>
    </source>
</reference>
<dbReference type="EMBL" id="BSOB01000061">
    <property type="protein sequence ID" value="GLQ95308.1"/>
    <property type="molecule type" value="Genomic_DNA"/>
</dbReference>
<protein>
    <recommendedName>
        <fullName evidence="4">DUF2802 domain-containing protein</fullName>
    </recommendedName>
</protein>
<keyword evidence="3" id="KW-1185">Reference proteome</keyword>
<accession>A0ABQ5XY59</accession>
<name>A0ABQ5XY59_9GAMM</name>
<sequence length="150" mass="16536">MDTYLTIGLAIIVVLLVVALAGALLLRRMNRRTASLKRLLELADRVEADLKSCRIKLKQAHAVMSINPDLPAASEQEAANAVDAGLRALLQQRIWIRDRAPTASQSELDAAVQAMGQTRDRLRPLLDALGEAQDDLDAAMREHIRQDTHP</sequence>
<keyword evidence="1" id="KW-0812">Transmembrane</keyword>
<evidence type="ECO:0008006" key="4">
    <source>
        <dbReference type="Google" id="ProtNLM"/>
    </source>
</evidence>
<keyword evidence="1" id="KW-1133">Transmembrane helix</keyword>
<evidence type="ECO:0000313" key="3">
    <source>
        <dbReference type="Proteomes" id="UP001156670"/>
    </source>
</evidence>
<dbReference type="RefSeq" id="WP_284322989.1">
    <property type="nucleotide sequence ID" value="NZ_BSOB01000061.1"/>
</dbReference>
<proteinExistence type="predicted"/>
<dbReference type="Proteomes" id="UP001156670">
    <property type="component" value="Unassembled WGS sequence"/>
</dbReference>
<feature type="transmembrane region" description="Helical" evidence="1">
    <location>
        <begin position="6"/>
        <end position="26"/>
    </location>
</feature>